<evidence type="ECO:0000256" key="1">
    <source>
        <dbReference type="SAM" id="MobiDB-lite"/>
    </source>
</evidence>
<gene>
    <name evidence="4" type="ORF">Tcan_15778</name>
</gene>
<comment type="caution">
    <text evidence="4">The sequence shown here is derived from an EMBL/GenBank/DDBJ whole genome shotgun (WGS) entry which is preliminary data.</text>
</comment>
<name>A0A0B2V7X8_TOXCA</name>
<evidence type="ECO:0000313" key="4">
    <source>
        <dbReference type="EMBL" id="KHN77614.1"/>
    </source>
</evidence>
<dbReference type="InterPro" id="IPR010480">
    <property type="entry name" value="Pepsin-I3"/>
</dbReference>
<evidence type="ECO:0000259" key="3">
    <source>
        <dbReference type="Pfam" id="PF06394"/>
    </source>
</evidence>
<dbReference type="Gene3D" id="3.30.1120.50">
    <property type="entry name" value="Pepsin inhibitor-3"/>
    <property type="match status" value="1"/>
</dbReference>
<evidence type="ECO:0000256" key="2">
    <source>
        <dbReference type="SAM" id="SignalP"/>
    </source>
</evidence>
<dbReference type="AlphaFoldDB" id="A0A0B2V7X8"/>
<evidence type="ECO:0000313" key="5">
    <source>
        <dbReference type="Proteomes" id="UP000031036"/>
    </source>
</evidence>
<organism evidence="4 5">
    <name type="scientific">Toxocara canis</name>
    <name type="common">Canine roundworm</name>
    <dbReference type="NCBI Taxonomy" id="6265"/>
    <lineage>
        <taxon>Eukaryota</taxon>
        <taxon>Metazoa</taxon>
        <taxon>Ecdysozoa</taxon>
        <taxon>Nematoda</taxon>
        <taxon>Chromadorea</taxon>
        <taxon>Rhabditida</taxon>
        <taxon>Spirurina</taxon>
        <taxon>Ascaridomorpha</taxon>
        <taxon>Ascaridoidea</taxon>
        <taxon>Toxocaridae</taxon>
        <taxon>Toxocara</taxon>
    </lineage>
</organism>
<feature type="signal peptide" evidence="2">
    <location>
        <begin position="1"/>
        <end position="18"/>
    </location>
</feature>
<feature type="region of interest" description="Disordered" evidence="1">
    <location>
        <begin position="140"/>
        <end position="160"/>
    </location>
</feature>
<feature type="domain" description="Pepsin inhibitor-3-like repeated" evidence="3">
    <location>
        <begin position="272"/>
        <end position="325"/>
    </location>
</feature>
<feature type="compositionally biased region" description="Polar residues" evidence="1">
    <location>
        <begin position="186"/>
        <end position="212"/>
    </location>
</feature>
<protein>
    <recommendedName>
        <fullName evidence="3">Pepsin inhibitor-3-like repeated domain-containing protein</fullName>
    </recommendedName>
</protein>
<feature type="chain" id="PRO_5002076950" description="Pepsin inhibitor-3-like repeated domain-containing protein" evidence="2">
    <location>
        <begin position="19"/>
        <end position="359"/>
    </location>
</feature>
<dbReference type="OrthoDB" id="5825803at2759"/>
<accession>A0A0B2V7X8</accession>
<proteinExistence type="predicted"/>
<feature type="region of interest" description="Disordered" evidence="1">
    <location>
        <begin position="186"/>
        <end position="215"/>
    </location>
</feature>
<dbReference type="Pfam" id="PF06394">
    <property type="entry name" value="Pepsin-I3"/>
    <property type="match status" value="1"/>
</dbReference>
<reference evidence="4 5" key="1">
    <citation type="submission" date="2014-11" db="EMBL/GenBank/DDBJ databases">
        <title>Genetic blueprint of the zoonotic pathogen Toxocara canis.</title>
        <authorList>
            <person name="Zhu X.-Q."/>
            <person name="Korhonen P.K."/>
            <person name="Cai H."/>
            <person name="Young N.D."/>
            <person name="Nejsum P."/>
            <person name="von Samson-Himmelstjerna G."/>
            <person name="Boag P.R."/>
            <person name="Tan P."/>
            <person name="Li Q."/>
            <person name="Min J."/>
            <person name="Yang Y."/>
            <person name="Wang X."/>
            <person name="Fang X."/>
            <person name="Hall R.S."/>
            <person name="Hofmann A."/>
            <person name="Sternberg P.W."/>
            <person name="Jex A.R."/>
            <person name="Gasser R.B."/>
        </authorList>
    </citation>
    <scope>NUCLEOTIDE SEQUENCE [LARGE SCALE GENOMIC DNA]</scope>
    <source>
        <strain evidence="4">PN_DK_2014</strain>
    </source>
</reference>
<dbReference type="EMBL" id="JPKZ01002261">
    <property type="protein sequence ID" value="KHN77614.1"/>
    <property type="molecule type" value="Genomic_DNA"/>
</dbReference>
<keyword evidence="2" id="KW-0732">Signal</keyword>
<feature type="compositionally biased region" description="Polar residues" evidence="1">
    <location>
        <begin position="70"/>
        <end position="102"/>
    </location>
</feature>
<keyword evidence="5" id="KW-1185">Reference proteome</keyword>
<dbReference type="Proteomes" id="UP000031036">
    <property type="component" value="Unassembled WGS sequence"/>
</dbReference>
<feature type="region of interest" description="Disordered" evidence="1">
    <location>
        <begin position="70"/>
        <end position="104"/>
    </location>
</feature>
<dbReference type="InterPro" id="IPR038412">
    <property type="entry name" value="Pepsin-I3_sf"/>
</dbReference>
<sequence length="359" mass="37857">MIVAALLFVALFIERGHCQTYLGAASERSADLGDVISDALSDAVEDAVETSALNSDTMINLVPPTLTSIPGSAPYRSTNKGISSNSQGGNYVPQSAQQTSSGGKYADNDGTHLGYNKNFENNYTPADILPRTESNSAINYGSSHARNSGTRATDANSNGGNYAPAATTPWIQAEYIAGNGGNYGSSGRAQSSYNSNHGDIHAQTSPPLHTSTNYASNYGNGYGSISGSPTPYYSSNNNKPNTPTSTRGQLFSSFTNTAGGVFINANNAVGSNNIGCAIVNGQLYVNGVWRGTVTPAQQALLNQYEEQVAQWGTNLGHNIQEQVESSLYSAFRSGETYPYASQSDSSHDFPKLPDFCNVA</sequence>